<sequence length="100" mass="11383">MIMIMITTIMIMTTIIIIIITSDPALSTPWRLTKIKRKSKNRSHINISIITTITTKNNTTIIIMSTTTIIITIIIIKRNLPRRNQEIPSTSGFTRSAQRC</sequence>
<name>A0A2M4D9T2_ANODA</name>
<evidence type="ECO:0000313" key="2">
    <source>
        <dbReference type="EMBL" id="MBW74287.1"/>
    </source>
</evidence>
<keyword evidence="1" id="KW-1133">Transmembrane helix</keyword>
<feature type="transmembrane region" description="Helical" evidence="1">
    <location>
        <begin position="59"/>
        <end position="76"/>
    </location>
</feature>
<protein>
    <submittedName>
        <fullName evidence="2">Uncharacterized protein</fullName>
    </submittedName>
</protein>
<proteinExistence type="predicted"/>
<organism evidence="2">
    <name type="scientific">Anopheles darlingi</name>
    <name type="common">Mosquito</name>
    <dbReference type="NCBI Taxonomy" id="43151"/>
    <lineage>
        <taxon>Eukaryota</taxon>
        <taxon>Metazoa</taxon>
        <taxon>Ecdysozoa</taxon>
        <taxon>Arthropoda</taxon>
        <taxon>Hexapoda</taxon>
        <taxon>Insecta</taxon>
        <taxon>Pterygota</taxon>
        <taxon>Neoptera</taxon>
        <taxon>Endopterygota</taxon>
        <taxon>Diptera</taxon>
        <taxon>Nematocera</taxon>
        <taxon>Culicoidea</taxon>
        <taxon>Culicidae</taxon>
        <taxon>Anophelinae</taxon>
        <taxon>Anopheles</taxon>
    </lineage>
</organism>
<accession>A0A2M4D9T2</accession>
<evidence type="ECO:0000256" key="1">
    <source>
        <dbReference type="SAM" id="Phobius"/>
    </source>
</evidence>
<keyword evidence="1" id="KW-0812">Transmembrane</keyword>
<dbReference type="EMBL" id="GGFL01010109">
    <property type="protein sequence ID" value="MBW74287.1"/>
    <property type="molecule type" value="Transcribed_RNA"/>
</dbReference>
<keyword evidence="1" id="KW-0472">Membrane</keyword>
<dbReference type="AlphaFoldDB" id="A0A2M4D9T2"/>
<reference evidence="2" key="1">
    <citation type="submission" date="2018-01" db="EMBL/GenBank/DDBJ databases">
        <title>An insight into the sialome of Amazonian anophelines.</title>
        <authorList>
            <person name="Ribeiro J.M."/>
            <person name="Scarpassa V."/>
            <person name="Calvo E."/>
        </authorList>
    </citation>
    <scope>NUCLEOTIDE SEQUENCE</scope>
</reference>